<keyword evidence="4" id="KW-1185">Reference proteome</keyword>
<organism evidence="3 4">
    <name type="scientific">Seminavis robusta</name>
    <dbReference type="NCBI Taxonomy" id="568900"/>
    <lineage>
        <taxon>Eukaryota</taxon>
        <taxon>Sar</taxon>
        <taxon>Stramenopiles</taxon>
        <taxon>Ochrophyta</taxon>
        <taxon>Bacillariophyta</taxon>
        <taxon>Bacillariophyceae</taxon>
        <taxon>Bacillariophycidae</taxon>
        <taxon>Naviculales</taxon>
        <taxon>Naviculaceae</taxon>
        <taxon>Seminavis</taxon>
    </lineage>
</organism>
<feature type="compositionally biased region" description="Polar residues" evidence="1">
    <location>
        <begin position="73"/>
        <end position="83"/>
    </location>
</feature>
<proteinExistence type="predicted"/>
<evidence type="ECO:0000256" key="2">
    <source>
        <dbReference type="SAM" id="Phobius"/>
    </source>
</evidence>
<accession>A0A9N8EGK6</accession>
<keyword evidence="2" id="KW-0472">Membrane</keyword>
<name>A0A9N8EGK6_9STRA</name>
<feature type="transmembrane region" description="Helical" evidence="2">
    <location>
        <begin position="229"/>
        <end position="249"/>
    </location>
</feature>
<reference evidence="3" key="1">
    <citation type="submission" date="2020-06" db="EMBL/GenBank/DDBJ databases">
        <authorList>
            <consortium name="Plant Systems Biology data submission"/>
        </authorList>
    </citation>
    <scope>NUCLEOTIDE SEQUENCE</scope>
    <source>
        <strain evidence="3">D6</strain>
    </source>
</reference>
<evidence type="ECO:0000256" key="1">
    <source>
        <dbReference type="SAM" id="MobiDB-lite"/>
    </source>
</evidence>
<dbReference type="EMBL" id="CAICTM010001165">
    <property type="protein sequence ID" value="CAB9521137.1"/>
    <property type="molecule type" value="Genomic_DNA"/>
</dbReference>
<feature type="compositionally biased region" description="Polar residues" evidence="1">
    <location>
        <begin position="117"/>
        <end position="136"/>
    </location>
</feature>
<feature type="region of interest" description="Disordered" evidence="1">
    <location>
        <begin position="103"/>
        <end position="172"/>
    </location>
</feature>
<evidence type="ECO:0000313" key="4">
    <source>
        <dbReference type="Proteomes" id="UP001153069"/>
    </source>
</evidence>
<feature type="compositionally biased region" description="Polar residues" evidence="1">
    <location>
        <begin position="1"/>
        <end position="15"/>
    </location>
</feature>
<comment type="caution">
    <text evidence="3">The sequence shown here is derived from an EMBL/GenBank/DDBJ whole genome shotgun (WGS) entry which is preliminary data.</text>
</comment>
<keyword evidence="2" id="KW-0812">Transmembrane</keyword>
<gene>
    <name evidence="3" type="ORF">SEMRO_1167_G248410.1</name>
</gene>
<feature type="compositionally biased region" description="Acidic residues" evidence="1">
    <location>
        <begin position="137"/>
        <end position="153"/>
    </location>
</feature>
<dbReference type="AlphaFoldDB" id="A0A9N8EGK6"/>
<feature type="region of interest" description="Disordered" evidence="1">
    <location>
        <begin position="1"/>
        <end position="87"/>
    </location>
</feature>
<keyword evidence="2" id="KW-1133">Transmembrane helix</keyword>
<protein>
    <submittedName>
        <fullName evidence="3">Uncharacterized protein</fullName>
    </submittedName>
</protein>
<dbReference type="Proteomes" id="UP001153069">
    <property type="component" value="Unassembled WGS sequence"/>
</dbReference>
<sequence>MQDSGSSNMDNMKNHTSSTSSKSSMYRTMVARTDSSQWRGAARSKLDAAIQDGSSYSSNLVVKDEEEPALRNYNDNDNNSSVQDAPLDRDEFFRIASFVDPTVDTVEPATDEVPLNETPQELDSQDSMALRQANNIEQEEEEDDGDEEDPDGETESKQDTATTEAEEPEIPYKYLNWEEDIMDDVELGNDSLYDHIGEVEMDKNAFEKARAREEYNTRERRKQLRRQECLAVVAFVFTAVIVCVTIGIAQGKSTSSPKDSIKDFTGYIEPLEDPNIFNAGEVTVKFPENVIVPEGSKVVHMVYDGPDCSGTFRDGASNDITGQNNFVKVGLYTTEQAQPRSAAFMGVFLEWETSQVEQSPLYRRWSSNGEAPYGTMDLCVGLGIIDSDGNQLHHEETYILTTWLGSYLQKVRTVPITPDE</sequence>
<evidence type="ECO:0000313" key="3">
    <source>
        <dbReference type="EMBL" id="CAB9521137.1"/>
    </source>
</evidence>